<keyword evidence="2" id="KW-1185">Reference proteome</keyword>
<dbReference type="RefSeq" id="WP_211318452.1">
    <property type="nucleotide sequence ID" value="NZ_QKZT01000029.1"/>
</dbReference>
<accession>A0A2W7QYJ7</accession>
<evidence type="ECO:0000313" key="1">
    <source>
        <dbReference type="EMBL" id="PZX46839.1"/>
    </source>
</evidence>
<evidence type="ECO:0000313" key="2">
    <source>
        <dbReference type="Proteomes" id="UP000248882"/>
    </source>
</evidence>
<sequence length="45" mass="4847">MKANVYYLIISLFLLGLFGCVDEQEPDNAITIEGIPADTTLTEGG</sequence>
<comment type="caution">
    <text evidence="1">The sequence shown here is derived from an EMBL/GenBank/DDBJ whole genome shotgun (WGS) entry which is preliminary data.</text>
</comment>
<name>A0A2W7QYJ7_9BACT</name>
<dbReference type="EMBL" id="QKZT01000029">
    <property type="protein sequence ID" value="PZX46839.1"/>
    <property type="molecule type" value="Genomic_DNA"/>
</dbReference>
<organism evidence="1 2">
    <name type="scientific">Algoriphagus chordae</name>
    <dbReference type="NCBI Taxonomy" id="237019"/>
    <lineage>
        <taxon>Bacteria</taxon>
        <taxon>Pseudomonadati</taxon>
        <taxon>Bacteroidota</taxon>
        <taxon>Cytophagia</taxon>
        <taxon>Cytophagales</taxon>
        <taxon>Cyclobacteriaceae</taxon>
        <taxon>Algoriphagus</taxon>
    </lineage>
</organism>
<gene>
    <name evidence="1" type="ORF">LV85_04173</name>
</gene>
<reference evidence="1 2" key="1">
    <citation type="submission" date="2018-06" db="EMBL/GenBank/DDBJ databases">
        <title>Genomic Encyclopedia of Archaeal and Bacterial Type Strains, Phase II (KMG-II): from individual species to whole genera.</title>
        <authorList>
            <person name="Goeker M."/>
        </authorList>
    </citation>
    <scope>NUCLEOTIDE SEQUENCE [LARGE SCALE GENOMIC DNA]</scope>
    <source>
        <strain evidence="1 2">DSM 19830</strain>
    </source>
</reference>
<dbReference type="PROSITE" id="PS51257">
    <property type="entry name" value="PROKAR_LIPOPROTEIN"/>
    <property type="match status" value="1"/>
</dbReference>
<dbReference type="AlphaFoldDB" id="A0A2W7QYJ7"/>
<proteinExistence type="predicted"/>
<dbReference type="Proteomes" id="UP000248882">
    <property type="component" value="Unassembled WGS sequence"/>
</dbReference>
<protein>
    <submittedName>
        <fullName evidence="1">Uncharacterized protein</fullName>
    </submittedName>
</protein>